<protein>
    <submittedName>
        <fullName evidence="7">High-affinity branched-chain amino acid transport ATP-binding protein LivF</fullName>
    </submittedName>
</protein>
<dbReference type="Pfam" id="PF00005">
    <property type="entry name" value="ABC_tran"/>
    <property type="match status" value="1"/>
</dbReference>
<name>A0A517DRQ0_9FIRM</name>
<evidence type="ECO:0000256" key="1">
    <source>
        <dbReference type="ARBA" id="ARBA00005417"/>
    </source>
</evidence>
<keyword evidence="5" id="KW-0029">Amino-acid transport</keyword>
<evidence type="ECO:0000259" key="6">
    <source>
        <dbReference type="PROSITE" id="PS50893"/>
    </source>
</evidence>
<dbReference type="SUPFAM" id="SSF52540">
    <property type="entry name" value="P-loop containing nucleoside triphosphate hydrolases"/>
    <property type="match status" value="1"/>
</dbReference>
<dbReference type="GO" id="GO:0015658">
    <property type="term" value="F:branched-chain amino acid transmembrane transporter activity"/>
    <property type="evidence" value="ECO:0007669"/>
    <property type="project" value="TreeGrafter"/>
</dbReference>
<accession>A0A517DRQ0</accession>
<dbReference type="AlphaFoldDB" id="A0A517DRQ0"/>
<dbReference type="InterPro" id="IPR003439">
    <property type="entry name" value="ABC_transporter-like_ATP-bd"/>
</dbReference>
<dbReference type="GO" id="GO:0016887">
    <property type="term" value="F:ATP hydrolysis activity"/>
    <property type="evidence" value="ECO:0007669"/>
    <property type="project" value="InterPro"/>
</dbReference>
<keyword evidence="8" id="KW-1185">Reference proteome</keyword>
<evidence type="ECO:0000313" key="7">
    <source>
        <dbReference type="EMBL" id="QDR79988.1"/>
    </source>
</evidence>
<evidence type="ECO:0000256" key="5">
    <source>
        <dbReference type="ARBA" id="ARBA00022970"/>
    </source>
</evidence>
<dbReference type="InterPro" id="IPR052156">
    <property type="entry name" value="BCAA_Transport_ATP-bd_LivF"/>
</dbReference>
<keyword evidence="2" id="KW-0813">Transport</keyword>
<evidence type="ECO:0000313" key="8">
    <source>
        <dbReference type="Proteomes" id="UP000320776"/>
    </source>
</evidence>
<keyword evidence="4 7" id="KW-0067">ATP-binding</keyword>
<dbReference type="KEGG" id="sted:SPTER_12970"/>
<dbReference type="PROSITE" id="PS50893">
    <property type="entry name" value="ABC_TRANSPORTER_2"/>
    <property type="match status" value="1"/>
</dbReference>
<dbReference type="GO" id="GO:0015807">
    <property type="term" value="P:L-amino acid transport"/>
    <property type="evidence" value="ECO:0007669"/>
    <property type="project" value="TreeGrafter"/>
</dbReference>
<dbReference type="Gene3D" id="3.40.50.300">
    <property type="entry name" value="P-loop containing nucleotide triphosphate hydrolases"/>
    <property type="match status" value="1"/>
</dbReference>
<dbReference type="GO" id="GO:0005524">
    <property type="term" value="F:ATP binding"/>
    <property type="evidence" value="ECO:0007669"/>
    <property type="project" value="UniProtKB-KW"/>
</dbReference>
<dbReference type="OrthoDB" id="9779136at2"/>
<evidence type="ECO:0000256" key="4">
    <source>
        <dbReference type="ARBA" id="ARBA00022840"/>
    </source>
</evidence>
<evidence type="ECO:0000256" key="2">
    <source>
        <dbReference type="ARBA" id="ARBA00022448"/>
    </source>
</evidence>
<dbReference type="PANTHER" id="PTHR43820">
    <property type="entry name" value="HIGH-AFFINITY BRANCHED-CHAIN AMINO ACID TRANSPORT ATP-BINDING PROTEIN LIVF"/>
    <property type="match status" value="1"/>
</dbReference>
<dbReference type="EMBL" id="CP036259">
    <property type="protein sequence ID" value="QDR79988.1"/>
    <property type="molecule type" value="Genomic_DNA"/>
</dbReference>
<feature type="domain" description="ABC transporter" evidence="6">
    <location>
        <begin position="2"/>
        <end position="233"/>
    </location>
</feature>
<keyword evidence="3" id="KW-0547">Nucleotide-binding</keyword>
<dbReference type="InterPro" id="IPR003593">
    <property type="entry name" value="AAA+_ATPase"/>
</dbReference>
<evidence type="ECO:0000256" key="3">
    <source>
        <dbReference type="ARBA" id="ARBA00022741"/>
    </source>
</evidence>
<reference evidence="7 8" key="1">
    <citation type="submission" date="2019-02" db="EMBL/GenBank/DDBJ databases">
        <title>Closed genome of Sporomusa termitida DSM 4440.</title>
        <authorList>
            <person name="Poehlein A."/>
            <person name="Daniel R."/>
        </authorList>
    </citation>
    <scope>NUCLEOTIDE SEQUENCE [LARGE SCALE GENOMIC DNA]</scope>
    <source>
        <strain evidence="7 8">DSM 4440</strain>
    </source>
</reference>
<sequence>MLEVSGLNVKYGQIHALRDVTLTVPAGRIVAVIGANGAGKSTLMMTLAGLLQPASGTIVYEGRPLSRKAYEVVGQGVCLVPERRRLYANLTVKENLLMGAFLRQDKAGIQADLEKMYQLFPIMQERLKQYAGTLSGGEQQMVAIARGLMSRPRLLLLDEPSLGLAPLMVANMFAVIRGIRAQGTTILLAEQNAFEALEMADEAFVLETGRVILSGSGKTLIDDPLVQKAYLGITH</sequence>
<dbReference type="SMART" id="SM00382">
    <property type="entry name" value="AAA"/>
    <property type="match status" value="1"/>
</dbReference>
<dbReference type="CDD" id="cd03224">
    <property type="entry name" value="ABC_TM1139_LivF_branched"/>
    <property type="match status" value="1"/>
</dbReference>
<dbReference type="PROSITE" id="PS00211">
    <property type="entry name" value="ABC_TRANSPORTER_1"/>
    <property type="match status" value="1"/>
</dbReference>
<gene>
    <name evidence="7" type="primary">livF_2</name>
    <name evidence="7" type="ORF">SPTER_12970</name>
</gene>
<proteinExistence type="inferred from homology"/>
<dbReference type="Proteomes" id="UP000320776">
    <property type="component" value="Chromosome"/>
</dbReference>
<dbReference type="PANTHER" id="PTHR43820:SF4">
    <property type="entry name" value="HIGH-AFFINITY BRANCHED-CHAIN AMINO ACID TRANSPORT ATP-BINDING PROTEIN LIVF"/>
    <property type="match status" value="1"/>
</dbReference>
<dbReference type="InterPro" id="IPR017871">
    <property type="entry name" value="ABC_transporter-like_CS"/>
</dbReference>
<comment type="similarity">
    <text evidence="1">Belongs to the ABC transporter superfamily.</text>
</comment>
<dbReference type="InterPro" id="IPR027417">
    <property type="entry name" value="P-loop_NTPase"/>
</dbReference>
<organism evidence="7 8">
    <name type="scientific">Sporomusa termitida</name>
    <dbReference type="NCBI Taxonomy" id="2377"/>
    <lineage>
        <taxon>Bacteria</taxon>
        <taxon>Bacillati</taxon>
        <taxon>Bacillota</taxon>
        <taxon>Negativicutes</taxon>
        <taxon>Selenomonadales</taxon>
        <taxon>Sporomusaceae</taxon>
        <taxon>Sporomusa</taxon>
    </lineage>
</organism>